<dbReference type="CDD" id="cd01173">
    <property type="entry name" value="pyridoxal_pyridoxamine_kinase"/>
    <property type="match status" value="1"/>
</dbReference>
<evidence type="ECO:0000256" key="3">
    <source>
        <dbReference type="ARBA" id="ARBA00022741"/>
    </source>
</evidence>
<dbReference type="InterPro" id="IPR029056">
    <property type="entry name" value="Ribokinase-like"/>
</dbReference>
<dbReference type="PANTHER" id="PTHR10534">
    <property type="entry name" value="PYRIDOXAL KINASE"/>
    <property type="match status" value="1"/>
</dbReference>
<keyword evidence="8" id="KW-1185">Reference proteome</keyword>
<keyword evidence="5" id="KW-0067">ATP-binding</keyword>
<organism evidence="7 8">
    <name type="scientific">Flavonifractor hominis</name>
    <dbReference type="NCBI Taxonomy" id="3133178"/>
    <lineage>
        <taxon>Bacteria</taxon>
        <taxon>Bacillati</taxon>
        <taxon>Bacillota</taxon>
        <taxon>Clostridia</taxon>
        <taxon>Eubacteriales</taxon>
        <taxon>Oscillospiraceae</taxon>
        <taxon>Flavonifractor</taxon>
    </lineage>
</organism>
<evidence type="ECO:0000256" key="5">
    <source>
        <dbReference type="ARBA" id="ARBA00022840"/>
    </source>
</evidence>
<dbReference type="NCBIfam" id="NF005491">
    <property type="entry name" value="PRK07105.1"/>
    <property type="match status" value="1"/>
</dbReference>
<protein>
    <recommendedName>
        <fullName evidence="1">pyridoxal kinase</fullName>
        <ecNumber evidence="1">2.7.1.35</ecNumber>
    </recommendedName>
</protein>
<dbReference type="RefSeq" id="WP_349140606.1">
    <property type="nucleotide sequence ID" value="NZ_JBBMFT010000006.1"/>
</dbReference>
<evidence type="ECO:0000313" key="7">
    <source>
        <dbReference type="EMBL" id="MEQ2456877.1"/>
    </source>
</evidence>
<dbReference type="Proteomes" id="UP001440599">
    <property type="component" value="Unassembled WGS sequence"/>
</dbReference>
<keyword evidence="3" id="KW-0547">Nucleotide-binding</keyword>
<name>A0ABV1EQL8_9FIRM</name>
<proteinExistence type="predicted"/>
<dbReference type="GO" id="GO:0008478">
    <property type="term" value="F:pyridoxal kinase activity"/>
    <property type="evidence" value="ECO:0007669"/>
    <property type="project" value="UniProtKB-EC"/>
</dbReference>
<accession>A0ABV1EQL8</accession>
<feature type="domain" description="Pyridoxamine kinase/Phosphomethylpyrimidine kinase" evidence="6">
    <location>
        <begin position="75"/>
        <end position="263"/>
    </location>
</feature>
<dbReference type="Gene3D" id="3.40.1190.20">
    <property type="match status" value="1"/>
</dbReference>
<comment type="caution">
    <text evidence="7">The sequence shown here is derived from an EMBL/GenBank/DDBJ whole genome shotgun (WGS) entry which is preliminary data.</text>
</comment>
<dbReference type="PANTHER" id="PTHR10534:SF2">
    <property type="entry name" value="PYRIDOXAL KINASE"/>
    <property type="match status" value="1"/>
</dbReference>
<keyword evidence="4 7" id="KW-0418">Kinase</keyword>
<evidence type="ECO:0000313" key="8">
    <source>
        <dbReference type="Proteomes" id="UP001440599"/>
    </source>
</evidence>
<dbReference type="SUPFAM" id="SSF53613">
    <property type="entry name" value="Ribokinase-like"/>
    <property type="match status" value="1"/>
</dbReference>
<dbReference type="Pfam" id="PF08543">
    <property type="entry name" value="Phos_pyr_kin"/>
    <property type="match status" value="1"/>
</dbReference>
<dbReference type="EC" id="2.7.1.35" evidence="1"/>
<evidence type="ECO:0000259" key="6">
    <source>
        <dbReference type="Pfam" id="PF08543"/>
    </source>
</evidence>
<dbReference type="InterPro" id="IPR013749">
    <property type="entry name" value="PM/HMP-P_kinase-1"/>
</dbReference>
<evidence type="ECO:0000256" key="4">
    <source>
        <dbReference type="ARBA" id="ARBA00022777"/>
    </source>
</evidence>
<evidence type="ECO:0000256" key="2">
    <source>
        <dbReference type="ARBA" id="ARBA00022679"/>
    </source>
</evidence>
<dbReference type="EMBL" id="JBBMFT010000006">
    <property type="protein sequence ID" value="MEQ2456877.1"/>
    <property type="molecule type" value="Genomic_DNA"/>
</dbReference>
<evidence type="ECO:0000256" key="1">
    <source>
        <dbReference type="ARBA" id="ARBA00012104"/>
    </source>
</evidence>
<keyword evidence="2 7" id="KW-0808">Transferase</keyword>
<sequence>MAQAPRIAAIQDVSGFGRCSMTVILPVLAAMGGQCCPLLTAWLSAHTAFPPSRHATFLDLTGQMEQTALHWAELGVTFDAIYSGFLGSEAQIGLIEEFYHRFRRNDTLVLVDPVMGDHGKPYRTYTPAMCARMGELAAQADVITPNLTEAALLLGEDYADVPRDEVGLRDWLTRLSLDGRRSVVLTGVSLREGTIGAGCFERGTGEICFPQARREPAQFPGTGDLFAGVLLGSLLRGEPLGQAAQRAADFVQKCTARTLQLGTPVLEGVEFEPLLGELMR</sequence>
<reference evidence="7 8" key="1">
    <citation type="submission" date="2024-03" db="EMBL/GenBank/DDBJ databases">
        <title>Human intestinal bacterial collection.</title>
        <authorList>
            <person name="Pauvert C."/>
            <person name="Hitch T.C.A."/>
            <person name="Clavel T."/>
        </authorList>
    </citation>
    <scope>NUCLEOTIDE SEQUENCE [LARGE SCALE GENOMIC DNA]</scope>
    <source>
        <strain evidence="7 8">CLA-AP-H34</strain>
    </source>
</reference>
<dbReference type="InterPro" id="IPR004625">
    <property type="entry name" value="PyrdxlKinase"/>
</dbReference>
<gene>
    <name evidence="7" type="ORF">WMO45_10110</name>
</gene>